<dbReference type="HOGENOM" id="CLU_1222533_0_0_2"/>
<dbReference type="Proteomes" id="UP000033058">
    <property type="component" value="Chromosome"/>
</dbReference>
<protein>
    <submittedName>
        <fullName evidence="1">Uncharacterized protein</fullName>
    </submittedName>
</protein>
<accession>A0A0E3LFP2</accession>
<dbReference type="EMBL" id="CP009509">
    <property type="protein sequence ID" value="AKB41116.1"/>
    <property type="molecule type" value="Genomic_DNA"/>
</dbReference>
<sequence length="190" mass="20607">MIMLVVGMILVTPAMACPAGTNCENNSISGDSIQLKGEDKEKLVNMALKDTKVKEFQEQLTKEGFIQKDSEALIIPVKNEKDGSTKEISFVAIPFQHKESQELKNIIYTYNPQTEESAVVLVEGGLSDCIYNLAICLGSFSGCAIVCGPLLVPDPAEPIEAELCLSCIPIAFGSCGLAYNACYDYYFGDE</sequence>
<dbReference type="AlphaFoldDB" id="A0A0E3LFP2"/>
<gene>
    <name evidence="1" type="ORF">MSMAW_2125</name>
</gene>
<name>A0A0E3LFP2_METMZ</name>
<evidence type="ECO:0000313" key="1">
    <source>
        <dbReference type="EMBL" id="AKB41116.1"/>
    </source>
</evidence>
<organism evidence="1 2">
    <name type="scientific">Methanosarcina mazei WWM610</name>
    <dbReference type="NCBI Taxonomy" id="1434117"/>
    <lineage>
        <taxon>Archaea</taxon>
        <taxon>Methanobacteriati</taxon>
        <taxon>Methanobacteriota</taxon>
        <taxon>Stenosarchaea group</taxon>
        <taxon>Methanomicrobia</taxon>
        <taxon>Methanosarcinales</taxon>
        <taxon>Methanosarcinaceae</taxon>
        <taxon>Methanosarcina</taxon>
    </lineage>
</organism>
<dbReference type="PATRIC" id="fig|1434117.4.peg.2710"/>
<evidence type="ECO:0000313" key="2">
    <source>
        <dbReference type="Proteomes" id="UP000033058"/>
    </source>
</evidence>
<proteinExistence type="predicted"/>
<reference evidence="1 2" key="1">
    <citation type="submission" date="2014-07" db="EMBL/GenBank/DDBJ databases">
        <title>Methanogenic archaea and the global carbon cycle.</title>
        <authorList>
            <person name="Henriksen J.R."/>
            <person name="Luke J."/>
            <person name="Reinhart S."/>
            <person name="Benedict M.N."/>
            <person name="Youngblut N.D."/>
            <person name="Metcalf M.E."/>
            <person name="Whitaker R.J."/>
            <person name="Metcalf W.W."/>
        </authorList>
    </citation>
    <scope>NUCLEOTIDE SEQUENCE [LARGE SCALE GENOMIC DNA]</scope>
    <source>
        <strain evidence="1 2">WWM610</strain>
    </source>
</reference>